<accession>A0ABT8W859</accession>
<comment type="caution">
    <text evidence="2">The sequence shown here is derived from an EMBL/GenBank/DDBJ whole genome shotgun (WGS) entry which is preliminary data.</text>
</comment>
<dbReference type="Gene3D" id="1.10.260.40">
    <property type="entry name" value="lambda repressor-like DNA-binding domains"/>
    <property type="match status" value="1"/>
</dbReference>
<dbReference type="EMBL" id="JAUOEK010000068">
    <property type="protein sequence ID" value="MDO5969281.1"/>
    <property type="molecule type" value="Genomic_DNA"/>
</dbReference>
<keyword evidence="3" id="KW-1185">Reference proteome</keyword>
<sequence length="103" mass="12106">MICGFKYRKNQCFAEKFPHYFLRQAITLFIMVSLKKKICNYIAKEWISKSKSNRQFADDHGIDEKVVRRILKPEGSGISLTTLERICEAREIKISELFQMIGE</sequence>
<dbReference type="InterPro" id="IPR010982">
    <property type="entry name" value="Lambda_DNA-bd_dom_sf"/>
</dbReference>
<gene>
    <name evidence="2" type="ORF">Q4Q35_05625</name>
</gene>
<evidence type="ECO:0000313" key="3">
    <source>
        <dbReference type="Proteomes" id="UP001176883"/>
    </source>
</evidence>
<reference evidence="2" key="1">
    <citation type="submission" date="2023-07" db="EMBL/GenBank/DDBJ databases">
        <title>Two novel species in the genus Flavivirga.</title>
        <authorList>
            <person name="Kwon K."/>
        </authorList>
    </citation>
    <scope>NUCLEOTIDE SEQUENCE</scope>
    <source>
        <strain evidence="2">KCTC 52353</strain>
    </source>
</reference>
<feature type="domain" description="HTH cro/C1-type" evidence="1">
    <location>
        <begin position="49"/>
        <end position="101"/>
    </location>
</feature>
<dbReference type="Pfam" id="PF13443">
    <property type="entry name" value="HTH_26"/>
    <property type="match status" value="1"/>
</dbReference>
<dbReference type="RefSeq" id="WP_303276969.1">
    <property type="nucleotide sequence ID" value="NZ_JAUOEK010000068.1"/>
</dbReference>
<name>A0ABT8W859_9FLAO</name>
<dbReference type="SUPFAM" id="SSF47413">
    <property type="entry name" value="lambda repressor-like DNA-binding domains"/>
    <property type="match status" value="1"/>
</dbReference>
<proteinExistence type="predicted"/>
<dbReference type="Proteomes" id="UP001176883">
    <property type="component" value="Unassembled WGS sequence"/>
</dbReference>
<evidence type="ECO:0000259" key="1">
    <source>
        <dbReference type="Pfam" id="PF13443"/>
    </source>
</evidence>
<protein>
    <submittedName>
        <fullName evidence="2">Helix-turn-helix transcriptional regulator</fullName>
    </submittedName>
</protein>
<evidence type="ECO:0000313" key="2">
    <source>
        <dbReference type="EMBL" id="MDO5969281.1"/>
    </source>
</evidence>
<organism evidence="2 3">
    <name type="scientific">Flavivirga aquimarina</name>
    <dbReference type="NCBI Taxonomy" id="2027862"/>
    <lineage>
        <taxon>Bacteria</taxon>
        <taxon>Pseudomonadati</taxon>
        <taxon>Bacteroidota</taxon>
        <taxon>Flavobacteriia</taxon>
        <taxon>Flavobacteriales</taxon>
        <taxon>Flavobacteriaceae</taxon>
        <taxon>Flavivirga</taxon>
    </lineage>
</organism>
<dbReference type="InterPro" id="IPR001387">
    <property type="entry name" value="Cro/C1-type_HTH"/>
</dbReference>